<comment type="caution">
    <text evidence="4">The sequence shown here is derived from an EMBL/GenBank/DDBJ whole genome shotgun (WGS) entry which is preliminary data.</text>
</comment>
<feature type="transmembrane region" description="Helical" evidence="2">
    <location>
        <begin position="340"/>
        <end position="357"/>
    </location>
</feature>
<keyword evidence="2" id="KW-1133">Transmembrane helix</keyword>
<proteinExistence type="predicted"/>
<keyword evidence="1" id="KW-1015">Disulfide bond</keyword>
<evidence type="ECO:0000259" key="3">
    <source>
        <dbReference type="PROSITE" id="PS50038"/>
    </source>
</evidence>
<evidence type="ECO:0000256" key="1">
    <source>
        <dbReference type="ARBA" id="ARBA00023157"/>
    </source>
</evidence>
<dbReference type="EMBL" id="BEYU01000068">
    <property type="protein sequence ID" value="GBG29909.1"/>
    <property type="molecule type" value="Genomic_DNA"/>
</dbReference>
<dbReference type="InParanoid" id="A0A2R5GHU8"/>
<gene>
    <name evidence="4" type="ORF">FCC1311_061292</name>
</gene>
<dbReference type="InterPro" id="IPR020067">
    <property type="entry name" value="Frizzled_dom"/>
</dbReference>
<evidence type="ECO:0000313" key="4">
    <source>
        <dbReference type="EMBL" id="GBG29909.1"/>
    </source>
</evidence>
<feature type="transmembrane region" description="Helical" evidence="2">
    <location>
        <begin position="377"/>
        <end position="397"/>
    </location>
</feature>
<reference evidence="4 5" key="1">
    <citation type="submission" date="2017-12" db="EMBL/GenBank/DDBJ databases">
        <title>Sequencing, de novo assembly and annotation of complete genome of a new Thraustochytrid species, strain FCC1311.</title>
        <authorList>
            <person name="Sedici K."/>
            <person name="Godart F."/>
            <person name="Aiese Cigliano R."/>
            <person name="Sanseverino W."/>
            <person name="Barakat M."/>
            <person name="Ortet P."/>
            <person name="Marechal E."/>
            <person name="Cagnac O."/>
            <person name="Amato A."/>
        </authorList>
    </citation>
    <scope>NUCLEOTIDE SEQUENCE [LARGE SCALE GENOMIC DNA]</scope>
</reference>
<name>A0A2R5GHU8_9STRA</name>
<organism evidence="4 5">
    <name type="scientific">Hondaea fermentalgiana</name>
    <dbReference type="NCBI Taxonomy" id="2315210"/>
    <lineage>
        <taxon>Eukaryota</taxon>
        <taxon>Sar</taxon>
        <taxon>Stramenopiles</taxon>
        <taxon>Bigyra</taxon>
        <taxon>Labyrinthulomycetes</taxon>
        <taxon>Thraustochytrida</taxon>
        <taxon>Thraustochytriidae</taxon>
        <taxon>Hondaea</taxon>
    </lineage>
</organism>
<dbReference type="Proteomes" id="UP000241890">
    <property type="component" value="Unassembled WGS sequence"/>
</dbReference>
<dbReference type="Gene3D" id="1.10.2000.10">
    <property type="entry name" value="Frizzled cysteine-rich domain"/>
    <property type="match status" value="1"/>
</dbReference>
<feature type="transmembrane region" description="Helical" evidence="2">
    <location>
        <begin position="247"/>
        <end position="268"/>
    </location>
</feature>
<accession>A0A2R5GHU8</accession>
<feature type="transmembrane region" description="Helical" evidence="2">
    <location>
        <begin position="507"/>
        <end position="529"/>
    </location>
</feature>
<keyword evidence="2" id="KW-0472">Membrane</keyword>
<dbReference type="SUPFAM" id="SSF63501">
    <property type="entry name" value="Frizzled cysteine-rich domain"/>
    <property type="match status" value="1"/>
</dbReference>
<keyword evidence="5" id="KW-1185">Reference proteome</keyword>
<dbReference type="AlphaFoldDB" id="A0A2R5GHU8"/>
<sequence length="655" mass="71852">MEYPEEGGWCSEYGLGGQSVFVWEGTTMDDMETAVQARLEGLRLAASSISSQECLYHFFRVNCMGAFPLCDPTNDLPRRPCTEYCETIHNEYCASTFTIVSAAGGAGSVFLCSDTIGDAVPETSRSSGTGMLIEYLDGWNGESVFQDTFYMEDDGTEMECVSESGTSLACREAECAWGMTSRRYPIELNASTGFIEFEYPGNLSYCIESGDVESESHNATMDCDACISTCDIACPLPFIYDDVHYTFMWVMTWLPGFISFPLSVLIVVSEFKRVSKLKRRDITDRVVTFSGVICISLFFLDALPSAILAEDLRCNGYKTLNFRTNTYAHDFCEIGKIKPHLLQALLICVAITLYKVLRQLKASQNMSRYVPSKGFKILVPVLIVGVPLMLSIGTFAMEADQLYMTSYNYRLNEGGAAFEAMMFYPNLIRYAYSCGPLFESEMEELIFVQGPLLAIGLICVGLSFGLVAIVIKMSGSTGSMRRSATGASMKRGGGSSSKMLYNLAINMLRFAAISTILVILNAFATFMFLPKAKTFGTEVDKWIRCARTGINYDLVPEGEIPADYAVTNKTQAAVEANCGVLREAAPAFGLIMLQTVSQSLPTLCFGFIFALPALKQLKVISSAATSRKIRAIASSYKDNGGASKTSMGTEASERE</sequence>
<dbReference type="InterPro" id="IPR036790">
    <property type="entry name" value="Frizzled_dom_sf"/>
</dbReference>
<dbReference type="PROSITE" id="PS50038">
    <property type="entry name" value="FZ"/>
    <property type="match status" value="1"/>
</dbReference>
<evidence type="ECO:0000313" key="5">
    <source>
        <dbReference type="Proteomes" id="UP000241890"/>
    </source>
</evidence>
<feature type="transmembrane region" description="Helical" evidence="2">
    <location>
        <begin position="289"/>
        <end position="309"/>
    </location>
</feature>
<evidence type="ECO:0000256" key="2">
    <source>
        <dbReference type="SAM" id="Phobius"/>
    </source>
</evidence>
<feature type="transmembrane region" description="Helical" evidence="2">
    <location>
        <begin position="446"/>
        <end position="471"/>
    </location>
</feature>
<keyword evidence="2" id="KW-0812">Transmembrane</keyword>
<protein>
    <recommendedName>
        <fullName evidence="3">FZ domain-containing protein</fullName>
    </recommendedName>
</protein>
<feature type="domain" description="FZ" evidence="3">
    <location>
        <begin position="1"/>
        <end position="114"/>
    </location>
</feature>